<accession>A0A223LEE8</accession>
<dbReference type="RefSeq" id="YP_009834586.1">
    <property type="nucleotide sequence ID" value="NC_048673.1"/>
</dbReference>
<reference evidence="1 2" key="1">
    <citation type="submission" date="2017-07" db="EMBL/GenBank/DDBJ databases">
        <title>In vitro design and evaluation of phage cocktails against multidrug-resistant Aeromonas salmonicida.</title>
        <authorList>
            <person name="Chen L."/>
            <person name="Yuan S."/>
            <person name="Ma Y."/>
        </authorList>
    </citation>
    <scope>NUCLEOTIDE SEQUENCE [LARGE SCALE GENOMIC DNA]</scope>
</reference>
<proteinExistence type="predicted"/>
<organism evidence="1 2">
    <name type="scientific">Aeromonas phage AS-zj</name>
    <dbReference type="NCBI Taxonomy" id="2024208"/>
    <lineage>
        <taxon>Viruses</taxon>
        <taxon>Duplodnaviria</taxon>
        <taxon>Heunggongvirae</taxon>
        <taxon>Uroviricota</taxon>
        <taxon>Caudoviricetes</taxon>
        <taxon>Pantevenvirales</taxon>
        <taxon>Straboviridae</taxon>
        <taxon>Emmerichvirinae</taxon>
        <taxon>Ceceduovirus</taxon>
        <taxon>Ceceduovirus aszj</taxon>
    </lineage>
</organism>
<name>A0A223LEE8_9CAUD</name>
<dbReference type="Proteomes" id="UP000226092">
    <property type="component" value="Segment"/>
</dbReference>
<keyword evidence="2" id="KW-1185">Reference proteome</keyword>
<dbReference type="EMBL" id="MF448340">
    <property type="protein sequence ID" value="ASU00266.1"/>
    <property type="molecule type" value="Genomic_DNA"/>
</dbReference>
<dbReference type="GeneID" id="55604653"/>
<evidence type="ECO:0000313" key="1">
    <source>
        <dbReference type="EMBL" id="ASU00266.1"/>
    </source>
</evidence>
<sequence>MKHTYQVVTTKTIDITVSQFVKKYLKEIRVWEDEYDFFVDDPTSRGDGFLMRKFSLPKSLFSMDIRHFSWEKDKNKAMVSHIIDVLEKNYQG</sequence>
<evidence type="ECO:0000313" key="2">
    <source>
        <dbReference type="Proteomes" id="UP000226092"/>
    </source>
</evidence>
<dbReference type="KEGG" id="vg:55604653"/>
<protein>
    <submittedName>
        <fullName evidence="1">Uncharacterized protein</fullName>
    </submittedName>
</protein>